<accession>A0A6M4APU4</accession>
<feature type="domain" description="HTH lacI-type" evidence="4">
    <location>
        <begin position="7"/>
        <end position="61"/>
    </location>
</feature>
<dbReference type="InterPro" id="IPR028082">
    <property type="entry name" value="Peripla_BP_I"/>
</dbReference>
<proteinExistence type="predicted"/>
<dbReference type="GO" id="GO:0000976">
    <property type="term" value="F:transcription cis-regulatory region binding"/>
    <property type="evidence" value="ECO:0007669"/>
    <property type="project" value="TreeGrafter"/>
</dbReference>
<evidence type="ECO:0000256" key="1">
    <source>
        <dbReference type="ARBA" id="ARBA00023015"/>
    </source>
</evidence>
<dbReference type="Pfam" id="PF13377">
    <property type="entry name" value="Peripla_BP_3"/>
    <property type="match status" value="1"/>
</dbReference>
<organism evidence="5 6">
    <name type="scientific">Sphingomonas lacunae</name>
    <dbReference type="NCBI Taxonomy" id="2698828"/>
    <lineage>
        <taxon>Bacteria</taxon>
        <taxon>Pseudomonadati</taxon>
        <taxon>Pseudomonadota</taxon>
        <taxon>Alphaproteobacteria</taxon>
        <taxon>Sphingomonadales</taxon>
        <taxon>Sphingomonadaceae</taxon>
        <taxon>Sphingomonas</taxon>
    </lineage>
</organism>
<keyword evidence="2 5" id="KW-0238">DNA-binding</keyword>
<dbReference type="CDD" id="cd01392">
    <property type="entry name" value="HTH_LacI"/>
    <property type="match status" value="1"/>
</dbReference>
<keyword evidence="3" id="KW-0804">Transcription</keyword>
<dbReference type="KEGG" id="slan:GV829_00240"/>
<dbReference type="GO" id="GO:0003700">
    <property type="term" value="F:DNA-binding transcription factor activity"/>
    <property type="evidence" value="ECO:0007669"/>
    <property type="project" value="TreeGrafter"/>
</dbReference>
<dbReference type="PRINTS" id="PR00036">
    <property type="entry name" value="HTHLACI"/>
</dbReference>
<dbReference type="PANTHER" id="PTHR30146">
    <property type="entry name" value="LACI-RELATED TRANSCRIPTIONAL REPRESSOR"/>
    <property type="match status" value="1"/>
</dbReference>
<evidence type="ECO:0000256" key="3">
    <source>
        <dbReference type="ARBA" id="ARBA00023163"/>
    </source>
</evidence>
<dbReference type="SUPFAM" id="SSF47413">
    <property type="entry name" value="lambda repressor-like DNA-binding domains"/>
    <property type="match status" value="1"/>
</dbReference>
<name>A0A6M4APU4_9SPHN</name>
<dbReference type="InterPro" id="IPR046335">
    <property type="entry name" value="LacI/GalR-like_sensor"/>
</dbReference>
<evidence type="ECO:0000256" key="2">
    <source>
        <dbReference type="ARBA" id="ARBA00023125"/>
    </source>
</evidence>
<dbReference type="InterPro" id="IPR010982">
    <property type="entry name" value="Lambda_DNA-bd_dom_sf"/>
</dbReference>
<sequence length="339" mass="37021">MKRTGQPTINDVARLSGVSKKTVSRVINQSPLLNEETRRRVEEVIAELGYVPNPQARALALRRNFLIGLIHDNPNGQMVLGVQEGILEAIRETSYALVVRPVDRRSPTMVADIRNFLEQQRLAGVLLLPPISENEELASMCREIGCAYVRMGSTTLDDPEHLVASNDRDAVAEAVRHIISLGHQRIGFIAGPPGFRSAEERMAGFEHALAEAGITIPRSMIADGNYTFDSGRAAAERLLDLSPRPTAIFASNDEMAAGVLHAARQRELRVPDQLSIVGFDDTAIAAHMWPPLTTVRWPIVSMARAAALKLIDPDHAADEPSLFLSSLIRRSSVAAPPKG</sequence>
<evidence type="ECO:0000313" key="5">
    <source>
        <dbReference type="EMBL" id="QJQ31075.1"/>
    </source>
</evidence>
<keyword evidence="6" id="KW-1185">Reference proteome</keyword>
<protein>
    <submittedName>
        <fullName evidence="5">LacI family DNA-binding transcriptional regulator</fullName>
    </submittedName>
</protein>
<dbReference type="PROSITE" id="PS50932">
    <property type="entry name" value="HTH_LACI_2"/>
    <property type="match status" value="1"/>
</dbReference>
<dbReference type="SMART" id="SM00354">
    <property type="entry name" value="HTH_LACI"/>
    <property type="match status" value="1"/>
</dbReference>
<dbReference type="Gene3D" id="1.10.260.40">
    <property type="entry name" value="lambda repressor-like DNA-binding domains"/>
    <property type="match status" value="1"/>
</dbReference>
<dbReference type="Proteomes" id="UP000503018">
    <property type="component" value="Chromosome"/>
</dbReference>
<dbReference type="RefSeq" id="WP_169943287.1">
    <property type="nucleotide sequence ID" value="NZ_CP053015.1"/>
</dbReference>
<dbReference type="EMBL" id="CP053015">
    <property type="protein sequence ID" value="QJQ31075.1"/>
    <property type="molecule type" value="Genomic_DNA"/>
</dbReference>
<evidence type="ECO:0000313" key="6">
    <source>
        <dbReference type="Proteomes" id="UP000503018"/>
    </source>
</evidence>
<dbReference type="CDD" id="cd01545">
    <property type="entry name" value="PBP1_SalR"/>
    <property type="match status" value="1"/>
</dbReference>
<gene>
    <name evidence="5" type="ORF">GV829_00240</name>
</gene>
<evidence type="ECO:0000259" key="4">
    <source>
        <dbReference type="PROSITE" id="PS50932"/>
    </source>
</evidence>
<dbReference type="Pfam" id="PF00356">
    <property type="entry name" value="LacI"/>
    <property type="match status" value="1"/>
</dbReference>
<keyword evidence="1" id="KW-0805">Transcription regulation</keyword>
<dbReference type="SUPFAM" id="SSF53822">
    <property type="entry name" value="Periplasmic binding protein-like I"/>
    <property type="match status" value="1"/>
</dbReference>
<dbReference type="AlphaFoldDB" id="A0A6M4APU4"/>
<dbReference type="Gene3D" id="3.40.50.2300">
    <property type="match status" value="2"/>
</dbReference>
<dbReference type="PANTHER" id="PTHR30146:SF153">
    <property type="entry name" value="LACTOSE OPERON REPRESSOR"/>
    <property type="match status" value="1"/>
</dbReference>
<dbReference type="PROSITE" id="PS00356">
    <property type="entry name" value="HTH_LACI_1"/>
    <property type="match status" value="1"/>
</dbReference>
<reference evidence="5 6" key="1">
    <citation type="submission" date="2020-01" db="EMBL/GenBank/DDBJ databases">
        <title>Sphingomonas sp. strain CSW-10.</title>
        <authorList>
            <person name="Chen W.-M."/>
        </authorList>
    </citation>
    <scope>NUCLEOTIDE SEQUENCE [LARGE SCALE GENOMIC DNA]</scope>
    <source>
        <strain evidence="5 6">CSW-10</strain>
    </source>
</reference>
<dbReference type="InterPro" id="IPR000843">
    <property type="entry name" value="HTH_LacI"/>
</dbReference>